<dbReference type="Proteomes" id="UP000192247">
    <property type="component" value="Unassembled WGS sequence"/>
</dbReference>
<evidence type="ECO:0000256" key="3">
    <source>
        <dbReference type="SAM" id="MobiDB-lite"/>
    </source>
</evidence>
<gene>
    <name evidence="5" type="ORF">BIW11_05977</name>
</gene>
<dbReference type="Gene3D" id="3.30.70.330">
    <property type="match status" value="1"/>
</dbReference>
<dbReference type="InterPro" id="IPR035979">
    <property type="entry name" value="RBD_domain_sf"/>
</dbReference>
<feature type="compositionally biased region" description="Basic and acidic residues" evidence="3">
    <location>
        <begin position="90"/>
        <end position="106"/>
    </location>
</feature>
<dbReference type="InterPro" id="IPR050907">
    <property type="entry name" value="SRSF"/>
</dbReference>
<sequence length="169" mass="19390">MRSEDGHCVFVGGLRRGATQRAIEDLFLRFGPVRRIFIAQRPPGFALVHFSYREDAREAVRMCNGRWFSGYRITVEMSHRGKGRAYSISPERRSPPQRLSRSDPSNRSRSRSRSGSRSRLRSRSGSKDSARFRSRENHWNGSRTPSRSPLPSSPLSTSVSSRRARTHDR</sequence>
<evidence type="ECO:0000256" key="1">
    <source>
        <dbReference type="ARBA" id="ARBA00022884"/>
    </source>
</evidence>
<accession>A0A1V9Y069</accession>
<feature type="compositionally biased region" description="Basic and acidic residues" evidence="3">
    <location>
        <begin position="125"/>
        <end position="138"/>
    </location>
</feature>
<dbReference type="Pfam" id="PF00076">
    <property type="entry name" value="RRM_1"/>
    <property type="match status" value="1"/>
</dbReference>
<protein>
    <submittedName>
        <fullName evidence="5">RNA recognition motif domain containing protein-like</fullName>
    </submittedName>
</protein>
<dbReference type="GO" id="GO:0003723">
    <property type="term" value="F:RNA binding"/>
    <property type="evidence" value="ECO:0007669"/>
    <property type="project" value="UniProtKB-UniRule"/>
</dbReference>
<dbReference type="EMBL" id="MNPL01001496">
    <property type="protein sequence ID" value="OQR79090.1"/>
    <property type="molecule type" value="Genomic_DNA"/>
</dbReference>
<dbReference type="SUPFAM" id="SSF54928">
    <property type="entry name" value="RNA-binding domain, RBD"/>
    <property type="match status" value="1"/>
</dbReference>
<keyword evidence="6" id="KW-1185">Reference proteome</keyword>
<evidence type="ECO:0000313" key="5">
    <source>
        <dbReference type="EMBL" id="OQR79090.1"/>
    </source>
</evidence>
<dbReference type="PANTHER" id="PTHR23147">
    <property type="entry name" value="SERINE/ARGININE RICH SPLICING FACTOR"/>
    <property type="match status" value="1"/>
</dbReference>
<dbReference type="InterPro" id="IPR012677">
    <property type="entry name" value="Nucleotide-bd_a/b_plait_sf"/>
</dbReference>
<reference evidence="5 6" key="1">
    <citation type="journal article" date="2017" name="Gigascience">
        <title>Draft genome of the honey bee ectoparasitic mite, Tropilaelaps mercedesae, is shaped by the parasitic life history.</title>
        <authorList>
            <person name="Dong X."/>
            <person name="Armstrong S.D."/>
            <person name="Xia D."/>
            <person name="Makepeace B.L."/>
            <person name="Darby A.C."/>
            <person name="Kadowaki T."/>
        </authorList>
    </citation>
    <scope>NUCLEOTIDE SEQUENCE [LARGE SCALE GENOMIC DNA]</scope>
    <source>
        <strain evidence="5">Wuxi-XJTLU</strain>
    </source>
</reference>
<evidence type="ECO:0000259" key="4">
    <source>
        <dbReference type="PROSITE" id="PS50102"/>
    </source>
</evidence>
<feature type="domain" description="RRM" evidence="4">
    <location>
        <begin position="7"/>
        <end position="80"/>
    </location>
</feature>
<evidence type="ECO:0000313" key="6">
    <source>
        <dbReference type="Proteomes" id="UP000192247"/>
    </source>
</evidence>
<comment type="caution">
    <text evidence="5">The sequence shown here is derived from an EMBL/GenBank/DDBJ whole genome shotgun (WGS) entry which is preliminary data.</text>
</comment>
<dbReference type="InterPro" id="IPR000504">
    <property type="entry name" value="RRM_dom"/>
</dbReference>
<feature type="compositionally biased region" description="Low complexity" evidence="3">
    <location>
        <begin position="142"/>
        <end position="161"/>
    </location>
</feature>
<name>A0A1V9Y069_9ACAR</name>
<organism evidence="5 6">
    <name type="scientific">Tropilaelaps mercedesae</name>
    <dbReference type="NCBI Taxonomy" id="418985"/>
    <lineage>
        <taxon>Eukaryota</taxon>
        <taxon>Metazoa</taxon>
        <taxon>Ecdysozoa</taxon>
        <taxon>Arthropoda</taxon>
        <taxon>Chelicerata</taxon>
        <taxon>Arachnida</taxon>
        <taxon>Acari</taxon>
        <taxon>Parasitiformes</taxon>
        <taxon>Mesostigmata</taxon>
        <taxon>Gamasina</taxon>
        <taxon>Dermanyssoidea</taxon>
        <taxon>Laelapidae</taxon>
        <taxon>Tropilaelaps</taxon>
    </lineage>
</organism>
<dbReference type="AlphaFoldDB" id="A0A1V9Y069"/>
<dbReference type="InParanoid" id="A0A1V9Y069"/>
<feature type="compositionally biased region" description="Basic residues" evidence="3">
    <location>
        <begin position="108"/>
        <end position="124"/>
    </location>
</feature>
<proteinExistence type="predicted"/>
<dbReference type="STRING" id="418985.A0A1V9Y069"/>
<dbReference type="OrthoDB" id="5970at2759"/>
<dbReference type="SMART" id="SM00360">
    <property type="entry name" value="RRM"/>
    <property type="match status" value="1"/>
</dbReference>
<feature type="region of interest" description="Disordered" evidence="3">
    <location>
        <begin position="79"/>
        <end position="169"/>
    </location>
</feature>
<dbReference type="PROSITE" id="PS50102">
    <property type="entry name" value="RRM"/>
    <property type="match status" value="1"/>
</dbReference>
<evidence type="ECO:0000256" key="2">
    <source>
        <dbReference type="PROSITE-ProRule" id="PRU00176"/>
    </source>
</evidence>
<keyword evidence="1 2" id="KW-0694">RNA-binding</keyword>